<evidence type="ECO:0000313" key="15">
    <source>
        <dbReference type="Proteomes" id="UP000327085"/>
    </source>
</evidence>
<dbReference type="OMA" id="NCLIRTG"/>
<comment type="catalytic activity">
    <reaction evidence="10">
        <text>(1,4-alpha-D-galacturonosyl)n+m + H2O = (1,4-alpha-D-galacturonosyl)n + (1,4-alpha-D-galacturonosyl)m.</text>
        <dbReference type="EC" id="3.2.1.15"/>
    </reaction>
</comment>
<evidence type="ECO:0000256" key="4">
    <source>
        <dbReference type="ARBA" id="ARBA00022512"/>
    </source>
</evidence>
<dbReference type="InterPro" id="IPR011050">
    <property type="entry name" value="Pectin_lyase_fold/virulence"/>
</dbReference>
<dbReference type="EMBL" id="CABIKO010000325">
    <property type="protein sequence ID" value="VVA34283.1"/>
    <property type="molecule type" value="Genomic_DNA"/>
</dbReference>
<reference evidence="15" key="2">
    <citation type="journal article" date="2020" name="Plant J.">
        <title>Transposons played a major role in the diversification between the closely related almond and peach genomes: results from the almond genome sequence.</title>
        <authorList>
            <person name="Alioto T."/>
            <person name="Alexiou K.G."/>
            <person name="Bardil A."/>
            <person name="Barteri F."/>
            <person name="Castanera R."/>
            <person name="Cruz F."/>
            <person name="Dhingra A."/>
            <person name="Duval H."/>
            <person name="Fernandez I Marti A."/>
            <person name="Frias L."/>
            <person name="Galan B."/>
            <person name="Garcia J.L."/>
            <person name="Howad W."/>
            <person name="Gomez-Garrido J."/>
            <person name="Gut M."/>
            <person name="Julca I."/>
            <person name="Morata J."/>
            <person name="Puigdomenech P."/>
            <person name="Ribeca P."/>
            <person name="Rubio Cabetas M.J."/>
            <person name="Vlasova A."/>
            <person name="Wirthensohn M."/>
            <person name="Garcia-Mas J."/>
            <person name="Gabaldon T."/>
            <person name="Casacuberta J.M."/>
            <person name="Arus P."/>
        </authorList>
    </citation>
    <scope>NUCLEOTIDE SEQUENCE [LARGE SCALE GENOMIC DNA]</scope>
    <source>
        <strain evidence="15">cv. Texas</strain>
    </source>
</reference>
<name>A0A5E4G3P7_PRUDU</name>
<dbReference type="SUPFAM" id="SSF51126">
    <property type="entry name" value="Pectin lyase-like"/>
    <property type="match status" value="1"/>
</dbReference>
<keyword evidence="4" id="KW-0134">Cell wall</keyword>
<evidence type="ECO:0000256" key="6">
    <source>
        <dbReference type="ARBA" id="ARBA00022729"/>
    </source>
</evidence>
<dbReference type="GO" id="GO:0009830">
    <property type="term" value="P:cell wall modification involved in abscission"/>
    <property type="evidence" value="ECO:0007669"/>
    <property type="project" value="UniProtKB-ARBA"/>
</dbReference>
<dbReference type="InParanoid" id="A0A5E4G3P7"/>
<sequence length="466" mass="51020">MQLFMYPKLLKAQMNSQSHFLSILLVVFLASFSFSFSSNVPEDPVVLDHHHHQTNSSGDHDEYIKPSPTISRTSRLAILSWATAAHHSASAKNIVVNVDSFGAKGDGGDDSQAFRKAWKKACSSQRGVDLVIPKNGNYHLKPINFSGPCKSPITLKIYGTIKASPNRSDYKNDRRHWIVFENVTNFRVEGGGTIDGNGRIWWQNSCKVKESLPCTIAPNAMTFFGCINLQVDNIRFQNPQKMHLSFHECVNVKASNLIVTAPEDSPNTDGIHVTGTQNIQIKNCLIRTGDDCISIVSGSRNVRATDIICGPGHGISIGSLGAGNSEAEVSDVMVSRAKMMGTTNGLRIKTWQGGSGYASNIVFKNIMMYNVSNPIIINQYYCDQDEPCQEQNSAVKINNVVYDNVKGTSASKVAVKFDCSKRFGCQGILLRNVNIKPLGEGTVEASCENVSLVHRGRVSPKCSSTI</sequence>
<dbReference type="AlphaFoldDB" id="A0A5E4G3P7"/>
<keyword evidence="6" id="KW-0732">Signal</keyword>
<dbReference type="EMBL" id="JAJFAZ020000002">
    <property type="protein sequence ID" value="KAI5341854.1"/>
    <property type="molecule type" value="Genomic_DNA"/>
</dbReference>
<dbReference type="GO" id="GO:0010047">
    <property type="term" value="P:fruit dehiscence"/>
    <property type="evidence" value="ECO:0007669"/>
    <property type="project" value="UniProtKB-ARBA"/>
</dbReference>
<evidence type="ECO:0000256" key="1">
    <source>
        <dbReference type="ARBA" id="ARBA00004191"/>
    </source>
</evidence>
<evidence type="ECO:0000256" key="8">
    <source>
        <dbReference type="ARBA" id="ARBA00023295"/>
    </source>
</evidence>
<comment type="similarity">
    <text evidence="2 12">Belongs to the glycosyl hydrolase 28 family.</text>
</comment>
<evidence type="ECO:0000313" key="16">
    <source>
        <dbReference type="Proteomes" id="UP001054821"/>
    </source>
</evidence>
<gene>
    <name evidence="14" type="ORF">ALMOND_2B025148</name>
    <name evidence="13" type="ORF">L3X38_009729</name>
</gene>
<reference evidence="13 16" key="3">
    <citation type="journal article" date="2022" name="G3 (Bethesda)">
        <title>Whole-genome sequence and methylome profiling of the almond [Prunus dulcis (Mill.) D.A. Webb] cultivar 'Nonpareil'.</title>
        <authorList>
            <person name="D'Amico-Willman K.M."/>
            <person name="Ouma W.Z."/>
            <person name="Meulia T."/>
            <person name="Sideli G.M."/>
            <person name="Gradziel T.M."/>
            <person name="Fresnedo-Ramirez J."/>
        </authorList>
    </citation>
    <scope>NUCLEOTIDE SEQUENCE [LARGE SCALE GENOMIC DNA]</scope>
    <source>
        <strain evidence="13">Clone GOH B32 T37-40</strain>
    </source>
</reference>
<dbReference type="Gramene" id="VVA34283">
    <property type="protein sequence ID" value="VVA34283"/>
    <property type="gene ID" value="Prudul26B025148"/>
</dbReference>
<dbReference type="InterPro" id="IPR006626">
    <property type="entry name" value="PbH1"/>
</dbReference>
<dbReference type="PANTHER" id="PTHR31375">
    <property type="match status" value="1"/>
</dbReference>
<evidence type="ECO:0000256" key="3">
    <source>
        <dbReference type="ARBA" id="ARBA00012736"/>
    </source>
</evidence>
<accession>A0A5E4G3P7</accession>
<dbReference type="GO" id="GO:0004650">
    <property type="term" value="F:polygalacturonase activity"/>
    <property type="evidence" value="ECO:0007669"/>
    <property type="project" value="UniProtKB-EC"/>
</dbReference>
<evidence type="ECO:0000256" key="11">
    <source>
        <dbReference type="PROSITE-ProRule" id="PRU10052"/>
    </source>
</evidence>
<feature type="active site" evidence="11">
    <location>
        <position position="313"/>
    </location>
</feature>
<comment type="subcellular location">
    <subcellularLocation>
        <location evidence="1">Secreted</location>
        <location evidence="1">Cell wall</location>
    </subcellularLocation>
</comment>
<keyword evidence="5" id="KW-0964">Secreted</keyword>
<evidence type="ECO:0000256" key="12">
    <source>
        <dbReference type="RuleBase" id="RU361169"/>
    </source>
</evidence>
<dbReference type="GO" id="GO:0009901">
    <property type="term" value="P:anther dehiscence"/>
    <property type="evidence" value="ECO:0007669"/>
    <property type="project" value="UniProtKB-ARBA"/>
</dbReference>
<evidence type="ECO:0000256" key="2">
    <source>
        <dbReference type="ARBA" id="ARBA00008834"/>
    </source>
</evidence>
<dbReference type="PROSITE" id="PS00502">
    <property type="entry name" value="POLYGALACTURONASE"/>
    <property type="match status" value="1"/>
</dbReference>
<protein>
    <recommendedName>
        <fullName evidence="3">endo-polygalacturonase</fullName>
        <ecNumber evidence="3">3.2.1.15</ecNumber>
    </recommendedName>
</protein>
<dbReference type="InterPro" id="IPR000743">
    <property type="entry name" value="Glyco_hydro_28"/>
</dbReference>
<dbReference type="EC" id="3.2.1.15" evidence="3"/>
<proteinExistence type="inferred from homology"/>
<dbReference type="SMART" id="SM00710">
    <property type="entry name" value="PbH1"/>
    <property type="match status" value="5"/>
</dbReference>
<dbReference type="Proteomes" id="UP000327085">
    <property type="component" value="Chromosome 2"/>
</dbReference>
<evidence type="ECO:0000256" key="9">
    <source>
        <dbReference type="ARBA" id="ARBA00023316"/>
    </source>
</evidence>
<keyword evidence="16" id="KW-1185">Reference proteome</keyword>
<dbReference type="GO" id="GO:0005975">
    <property type="term" value="P:carbohydrate metabolic process"/>
    <property type="evidence" value="ECO:0007669"/>
    <property type="project" value="InterPro"/>
</dbReference>
<reference evidence="14" key="1">
    <citation type="submission" date="2019-07" db="EMBL/GenBank/DDBJ databases">
        <authorList>
            <person name="Alioto T."/>
            <person name="Alioto T."/>
            <person name="Gomez Garrido J."/>
        </authorList>
    </citation>
    <scope>NUCLEOTIDE SEQUENCE</scope>
</reference>
<keyword evidence="7 12" id="KW-0378">Hydrolase</keyword>
<dbReference type="InterPro" id="IPR012334">
    <property type="entry name" value="Pectin_lyas_fold"/>
</dbReference>
<evidence type="ECO:0000256" key="5">
    <source>
        <dbReference type="ARBA" id="ARBA00022525"/>
    </source>
</evidence>
<evidence type="ECO:0000313" key="14">
    <source>
        <dbReference type="EMBL" id="VVA34283.1"/>
    </source>
</evidence>
<dbReference type="Gene3D" id="2.160.20.10">
    <property type="entry name" value="Single-stranded right-handed beta-helix, Pectin lyase-like"/>
    <property type="match status" value="1"/>
</dbReference>
<evidence type="ECO:0000256" key="7">
    <source>
        <dbReference type="ARBA" id="ARBA00022801"/>
    </source>
</evidence>
<keyword evidence="9" id="KW-0961">Cell wall biogenesis/degradation</keyword>
<organism evidence="14 15">
    <name type="scientific">Prunus dulcis</name>
    <name type="common">Almond</name>
    <name type="synonym">Amygdalus dulcis</name>
    <dbReference type="NCBI Taxonomy" id="3755"/>
    <lineage>
        <taxon>Eukaryota</taxon>
        <taxon>Viridiplantae</taxon>
        <taxon>Streptophyta</taxon>
        <taxon>Embryophyta</taxon>
        <taxon>Tracheophyta</taxon>
        <taxon>Spermatophyta</taxon>
        <taxon>Magnoliopsida</taxon>
        <taxon>eudicotyledons</taxon>
        <taxon>Gunneridae</taxon>
        <taxon>Pentapetalae</taxon>
        <taxon>rosids</taxon>
        <taxon>fabids</taxon>
        <taxon>Rosales</taxon>
        <taxon>Rosaceae</taxon>
        <taxon>Amygdaloideae</taxon>
        <taxon>Amygdaleae</taxon>
        <taxon>Prunus</taxon>
    </lineage>
</organism>
<evidence type="ECO:0000256" key="10">
    <source>
        <dbReference type="ARBA" id="ARBA00034074"/>
    </source>
</evidence>
<evidence type="ECO:0000313" key="13">
    <source>
        <dbReference type="EMBL" id="KAI5341854.1"/>
    </source>
</evidence>
<dbReference type="FunFam" id="2.160.20.10:FF:000028">
    <property type="entry name" value="Polygalacturonase QRT2"/>
    <property type="match status" value="1"/>
</dbReference>
<keyword evidence="8 12" id="KW-0326">Glycosidase</keyword>
<dbReference type="Pfam" id="PF00295">
    <property type="entry name" value="Glyco_hydro_28"/>
    <property type="match status" value="1"/>
</dbReference>
<dbReference type="Proteomes" id="UP001054821">
    <property type="component" value="Chromosome 2"/>
</dbReference>